<dbReference type="InterPro" id="IPR001199">
    <property type="entry name" value="Cyt_B5-like_heme/steroid-bd"/>
</dbReference>
<dbReference type="InterPro" id="IPR012171">
    <property type="entry name" value="Fatty_acid_desaturase"/>
</dbReference>
<dbReference type="GO" id="GO:0016020">
    <property type="term" value="C:membrane"/>
    <property type="evidence" value="ECO:0007669"/>
    <property type="project" value="TreeGrafter"/>
</dbReference>
<dbReference type="InterPro" id="IPR036400">
    <property type="entry name" value="Cyt_B5-like_heme/steroid_sf"/>
</dbReference>
<dbReference type="Gene3D" id="3.10.120.10">
    <property type="entry name" value="Cytochrome b5-like heme/steroid binding domain"/>
    <property type="match status" value="1"/>
</dbReference>
<keyword evidence="6" id="KW-1133">Transmembrane helix</keyword>
<dbReference type="PRINTS" id="PR00363">
    <property type="entry name" value="CYTOCHROMEB5"/>
</dbReference>
<evidence type="ECO:0000313" key="8">
    <source>
        <dbReference type="EMBL" id="KAI1895925.1"/>
    </source>
</evidence>
<evidence type="ECO:0000259" key="7">
    <source>
        <dbReference type="PROSITE" id="PS50255"/>
    </source>
</evidence>
<proteinExistence type="predicted"/>
<name>A0A8T3DNX2_9TELE</name>
<keyword evidence="6" id="KW-0472">Membrane</keyword>
<dbReference type="AlphaFoldDB" id="A0A8T3DNX2"/>
<keyword evidence="2" id="KW-0444">Lipid biosynthesis</keyword>
<dbReference type="OrthoDB" id="260091at2759"/>
<dbReference type="CDD" id="cd03506">
    <property type="entry name" value="Delta6-FADS-like"/>
    <property type="match status" value="1"/>
</dbReference>
<feature type="transmembrane region" description="Helical" evidence="6">
    <location>
        <begin position="296"/>
        <end position="319"/>
    </location>
</feature>
<dbReference type="SMART" id="SM01117">
    <property type="entry name" value="Cyt-b5"/>
    <property type="match status" value="1"/>
</dbReference>
<dbReference type="Pfam" id="PF00173">
    <property type="entry name" value="Cyt-b5"/>
    <property type="match status" value="1"/>
</dbReference>
<evidence type="ECO:0000256" key="2">
    <source>
        <dbReference type="ARBA" id="ARBA00022516"/>
    </source>
</evidence>
<feature type="transmembrane region" description="Helical" evidence="6">
    <location>
        <begin position="258"/>
        <end position="276"/>
    </location>
</feature>
<comment type="caution">
    <text evidence="8">The sequence shown here is derived from an EMBL/GenBank/DDBJ whole genome shotgun (WGS) entry which is preliminary data.</text>
</comment>
<dbReference type="GO" id="GO:0016717">
    <property type="term" value="F:oxidoreductase activity, acting on paired donors, with oxidation of a pair of donors resulting in the reduction of molecular oxygen to two molecules of water"/>
    <property type="evidence" value="ECO:0007669"/>
    <property type="project" value="TreeGrafter"/>
</dbReference>
<organism evidence="8 9">
    <name type="scientific">Albula goreensis</name>
    <dbReference type="NCBI Taxonomy" id="1534307"/>
    <lineage>
        <taxon>Eukaryota</taxon>
        <taxon>Metazoa</taxon>
        <taxon>Chordata</taxon>
        <taxon>Craniata</taxon>
        <taxon>Vertebrata</taxon>
        <taxon>Euteleostomi</taxon>
        <taxon>Actinopterygii</taxon>
        <taxon>Neopterygii</taxon>
        <taxon>Teleostei</taxon>
        <taxon>Albuliformes</taxon>
        <taxon>Albulidae</taxon>
        <taxon>Albula</taxon>
    </lineage>
</organism>
<evidence type="ECO:0000256" key="3">
    <source>
        <dbReference type="ARBA" id="ARBA00022832"/>
    </source>
</evidence>
<dbReference type="Pfam" id="PF00487">
    <property type="entry name" value="FA_desaturase"/>
    <property type="match status" value="1"/>
</dbReference>
<dbReference type="PANTHER" id="PTHR19353">
    <property type="entry name" value="FATTY ACID DESATURASE 2"/>
    <property type="match status" value="1"/>
</dbReference>
<evidence type="ECO:0000256" key="5">
    <source>
        <dbReference type="ARBA" id="ARBA00023160"/>
    </source>
</evidence>
<keyword evidence="5" id="KW-0275">Fatty acid biosynthesis</keyword>
<evidence type="ECO:0000256" key="4">
    <source>
        <dbReference type="ARBA" id="ARBA00023098"/>
    </source>
</evidence>
<keyword evidence="4" id="KW-0443">Lipid metabolism</keyword>
<feature type="domain" description="Cytochrome b5 heme-binding" evidence="7">
    <location>
        <begin position="9"/>
        <end position="87"/>
    </location>
</feature>
<evidence type="ECO:0000256" key="1">
    <source>
        <dbReference type="ARBA" id="ARBA00005105"/>
    </source>
</evidence>
<dbReference type="InterPro" id="IPR005804">
    <property type="entry name" value="FA_desaturase_dom"/>
</dbReference>
<dbReference type="PROSITE" id="PS50255">
    <property type="entry name" value="CYTOCHROME_B5_2"/>
    <property type="match status" value="1"/>
</dbReference>
<dbReference type="PANTHER" id="PTHR19353:SF57">
    <property type="entry name" value="ACYL-COA (8-3)-DESATURASE"/>
    <property type="match status" value="1"/>
</dbReference>
<dbReference type="GO" id="GO:0006633">
    <property type="term" value="P:fatty acid biosynthetic process"/>
    <property type="evidence" value="ECO:0007669"/>
    <property type="project" value="UniProtKB-KW"/>
</dbReference>
<comment type="pathway">
    <text evidence="1">Lipid metabolism; polyunsaturated fatty acid biosynthesis.</text>
</comment>
<keyword evidence="6" id="KW-0812">Transmembrane</keyword>
<evidence type="ECO:0000313" key="9">
    <source>
        <dbReference type="Proteomes" id="UP000829720"/>
    </source>
</evidence>
<accession>A0A8T3DNX2</accession>
<dbReference type="Proteomes" id="UP000829720">
    <property type="component" value="Unassembled WGS sequence"/>
</dbReference>
<keyword evidence="3" id="KW-0276">Fatty acid metabolism</keyword>
<protein>
    <recommendedName>
        <fullName evidence="7">Cytochrome b5 heme-binding domain-containing protein</fullName>
    </recommendedName>
</protein>
<reference evidence="8" key="1">
    <citation type="submission" date="2021-01" db="EMBL/GenBank/DDBJ databases">
        <authorList>
            <person name="Zahm M."/>
            <person name="Roques C."/>
            <person name="Cabau C."/>
            <person name="Klopp C."/>
            <person name="Donnadieu C."/>
            <person name="Jouanno E."/>
            <person name="Lampietro C."/>
            <person name="Louis A."/>
            <person name="Herpin A."/>
            <person name="Echchiki A."/>
            <person name="Berthelot C."/>
            <person name="Parey E."/>
            <person name="Roest-Crollius H."/>
            <person name="Braasch I."/>
            <person name="Postlethwait J."/>
            <person name="Bobe J."/>
            <person name="Montfort J."/>
            <person name="Bouchez O."/>
            <person name="Begum T."/>
            <person name="Mejri S."/>
            <person name="Adams A."/>
            <person name="Chen W.-J."/>
            <person name="Guiguen Y."/>
        </authorList>
    </citation>
    <scope>NUCLEOTIDE SEQUENCE</scope>
    <source>
        <tissue evidence="8">Blood</tissue>
    </source>
</reference>
<gene>
    <name evidence="8" type="ORF">AGOR_G00111790</name>
</gene>
<dbReference type="SUPFAM" id="SSF55856">
    <property type="entry name" value="Cytochrome b5-like heme/steroid binding domain"/>
    <property type="match status" value="1"/>
</dbReference>
<sequence length="437" mass="51272">MPAEGKASLRQFTWREIQEKGGGREKSWLVIDRRVYDITSFRWRHPGGSRIIAHYAGQDATDAFTAFHIEPQFVSRFLRPLLIGELQPQEPSQELSKNCTLVEDFRQLRGVVESMGLLRPWRLFFVGALLHILALDLAAWLTLWLFGSGWGPFLISALLLATVQAQAGWLQHDFGHLSVFGTSKWNHLVHHFVIGHLKGAPASWWNHLHFQHHAKPNCYRKDPDVNLHPLPFTLGTNLSIELGTLKKKFMPYQYQHKYFFILGPPALIPLYFQWYIFYFVVKRHKWQDLAWMMSFYVRFILCYLPLLGLPSVISLFFLVRFLESNWFVWVTQMNHIPMHIDRDQNKDWVTMQVEATCNVEQSLFNDWFTGHLNFQIEHHLFPTMPRHNYHAVAPLVRSLCEKHGLSYQSKSLFSAFRDIVRSLKTSGELWMDAYLHK</sequence>
<feature type="transmembrane region" description="Helical" evidence="6">
    <location>
        <begin position="123"/>
        <end position="146"/>
    </location>
</feature>
<evidence type="ECO:0000256" key="6">
    <source>
        <dbReference type="SAM" id="Phobius"/>
    </source>
</evidence>
<dbReference type="EMBL" id="JAERUA010000009">
    <property type="protein sequence ID" value="KAI1895925.1"/>
    <property type="molecule type" value="Genomic_DNA"/>
</dbReference>
<dbReference type="PIRSF" id="PIRSF015921">
    <property type="entry name" value="FA_sphinglp_des"/>
    <property type="match status" value="1"/>
</dbReference>
<keyword evidence="9" id="KW-1185">Reference proteome</keyword>